<gene>
    <name evidence="1" type="ORF">ABWK59_31695</name>
</gene>
<sequence>MTDQPAPTADRQALSAESASAVRAYAADQRARADDLAAALEDIAANGLPRAEDCTPWETIRDSRLAALAAGRDRAA</sequence>
<dbReference type="AlphaFoldDB" id="A0AAU8K382"/>
<proteinExistence type="predicted"/>
<accession>A0AAU8K382</accession>
<name>A0AAU8K382_9ACTN</name>
<evidence type="ECO:0000313" key="1">
    <source>
        <dbReference type="EMBL" id="XCM83162.1"/>
    </source>
</evidence>
<dbReference type="RefSeq" id="WP_354644097.1">
    <property type="nucleotide sequence ID" value="NZ_CP159872.1"/>
</dbReference>
<dbReference type="EMBL" id="CP159872">
    <property type="protein sequence ID" value="XCM83162.1"/>
    <property type="molecule type" value="Genomic_DNA"/>
</dbReference>
<dbReference type="KEGG" id="kcm:ABWK59_31695"/>
<protein>
    <submittedName>
        <fullName evidence="1">Uncharacterized protein</fullName>
    </submittedName>
</protein>
<reference evidence="1" key="1">
    <citation type="submission" date="2024-06" db="EMBL/GenBank/DDBJ databases">
        <title>The genome sequences of Kitasatospora sp. strain HUAS MG31.</title>
        <authorList>
            <person name="Mo P."/>
        </authorList>
    </citation>
    <scope>NUCLEOTIDE SEQUENCE</scope>
    <source>
        <strain evidence="1">HUAS MG31</strain>
    </source>
</reference>
<organism evidence="1">
    <name type="scientific">Kitasatospora camelliae</name>
    <dbReference type="NCBI Taxonomy" id="3156397"/>
    <lineage>
        <taxon>Bacteria</taxon>
        <taxon>Bacillati</taxon>
        <taxon>Actinomycetota</taxon>
        <taxon>Actinomycetes</taxon>
        <taxon>Kitasatosporales</taxon>
        <taxon>Streptomycetaceae</taxon>
        <taxon>Kitasatospora</taxon>
    </lineage>
</organism>